<dbReference type="OrthoDB" id="5509816at2"/>
<evidence type="ECO:0000313" key="2">
    <source>
        <dbReference type="EMBL" id="RAL21147.1"/>
    </source>
</evidence>
<keyword evidence="1" id="KW-0732">Signal</keyword>
<dbReference type="AlphaFoldDB" id="A0A328C6Q0"/>
<evidence type="ECO:0000313" key="3">
    <source>
        <dbReference type="Proteomes" id="UP000249169"/>
    </source>
</evidence>
<dbReference type="RefSeq" id="WP_111730435.1">
    <property type="nucleotide sequence ID" value="NZ_QHKO01000006.1"/>
</dbReference>
<sequence length="173" mass="18064">MTVKVLSSIAAPSLPRVRRTLVAAALLLMVLPASAAAQSEPTNGTPLYDNIFSTSTSTTTTAVVVGGVVLTVALVSDSSAALEGYLEQNAALVQHDLYLGAGLASEDLAHLFGVPTEQHATFAALLFEEREHLGPLCDPETLSPERARAFASRVLVAMAHHPTLAQHLPAAES</sequence>
<comment type="caution">
    <text evidence="2">The sequence shown here is derived from an EMBL/GenBank/DDBJ whole genome shotgun (WGS) entry which is preliminary data.</text>
</comment>
<feature type="chain" id="PRO_5016287157" description="DUF3015 domain-containing protein" evidence="1">
    <location>
        <begin position="36"/>
        <end position="173"/>
    </location>
</feature>
<dbReference type="Proteomes" id="UP000249169">
    <property type="component" value="Unassembled WGS sequence"/>
</dbReference>
<dbReference type="EMBL" id="QHKO01000006">
    <property type="protein sequence ID" value="RAL21147.1"/>
    <property type="molecule type" value="Genomic_DNA"/>
</dbReference>
<accession>A0A328C6Q0</accession>
<protein>
    <recommendedName>
        <fullName evidence="4">DUF3015 domain-containing protein</fullName>
    </recommendedName>
</protein>
<keyword evidence="3" id="KW-1185">Reference proteome</keyword>
<reference evidence="2 3" key="1">
    <citation type="submission" date="2018-05" db="EMBL/GenBank/DDBJ databases">
        <title>Lujinxingia marina gen. nov. sp. nov., a new facultative anaerobic member of the class Deltaproteobacteria, and proposal of Lujinxingaceae fam. nov.</title>
        <authorList>
            <person name="Li C.-M."/>
        </authorList>
    </citation>
    <scope>NUCLEOTIDE SEQUENCE [LARGE SCALE GENOMIC DNA]</scope>
    <source>
        <strain evidence="2 3">B210</strain>
    </source>
</reference>
<proteinExistence type="predicted"/>
<evidence type="ECO:0000256" key="1">
    <source>
        <dbReference type="SAM" id="SignalP"/>
    </source>
</evidence>
<organism evidence="2 3">
    <name type="scientific">Lujinxingia litoralis</name>
    <dbReference type="NCBI Taxonomy" id="2211119"/>
    <lineage>
        <taxon>Bacteria</taxon>
        <taxon>Deltaproteobacteria</taxon>
        <taxon>Bradymonadales</taxon>
        <taxon>Lujinxingiaceae</taxon>
        <taxon>Lujinxingia</taxon>
    </lineage>
</organism>
<evidence type="ECO:0008006" key="4">
    <source>
        <dbReference type="Google" id="ProtNLM"/>
    </source>
</evidence>
<gene>
    <name evidence="2" type="ORF">DL240_13515</name>
</gene>
<name>A0A328C6Q0_9DELT</name>
<feature type="signal peptide" evidence="1">
    <location>
        <begin position="1"/>
        <end position="35"/>
    </location>
</feature>